<accession>A0A815G9N0</accession>
<organism evidence="5 7">
    <name type="scientific">Didymodactylos carnosus</name>
    <dbReference type="NCBI Taxonomy" id="1234261"/>
    <lineage>
        <taxon>Eukaryota</taxon>
        <taxon>Metazoa</taxon>
        <taxon>Spiralia</taxon>
        <taxon>Gnathifera</taxon>
        <taxon>Rotifera</taxon>
        <taxon>Eurotatoria</taxon>
        <taxon>Bdelloidea</taxon>
        <taxon>Philodinida</taxon>
        <taxon>Philodinidae</taxon>
        <taxon>Didymodactylos</taxon>
    </lineage>
</organism>
<comment type="cofactor">
    <cofactor evidence="1">
        <name>a divalent metal cation</name>
        <dbReference type="ChEBI" id="CHEBI:60240"/>
    </cofactor>
</comment>
<evidence type="ECO:0000313" key="6">
    <source>
        <dbReference type="EMBL" id="CAF4193847.1"/>
    </source>
</evidence>
<dbReference type="EMBL" id="CAJNOQ010014172">
    <property type="protein sequence ID" value="CAF1336376.1"/>
    <property type="molecule type" value="Genomic_DNA"/>
</dbReference>
<evidence type="ECO:0000256" key="2">
    <source>
        <dbReference type="ARBA" id="ARBA00022723"/>
    </source>
</evidence>
<dbReference type="AlphaFoldDB" id="A0A815G9N0"/>
<feature type="domain" description="DDE Tnp4" evidence="4">
    <location>
        <begin position="180"/>
        <end position="361"/>
    </location>
</feature>
<dbReference type="GO" id="GO:0046872">
    <property type="term" value="F:metal ion binding"/>
    <property type="evidence" value="ECO:0007669"/>
    <property type="project" value="UniProtKB-KW"/>
</dbReference>
<keyword evidence="2" id="KW-0479">Metal-binding</keyword>
<dbReference type="EMBL" id="CAJOBC010056167">
    <property type="protein sequence ID" value="CAF4193847.1"/>
    <property type="molecule type" value="Genomic_DNA"/>
</dbReference>
<feature type="coiled-coil region" evidence="3">
    <location>
        <begin position="382"/>
        <end position="409"/>
    </location>
</feature>
<dbReference type="OrthoDB" id="10049726at2759"/>
<proteinExistence type="predicted"/>
<feature type="non-terminal residue" evidence="5">
    <location>
        <position position="1"/>
    </location>
</feature>
<dbReference type="Pfam" id="PF13359">
    <property type="entry name" value="DDE_Tnp_4"/>
    <property type="match status" value="1"/>
</dbReference>
<name>A0A815G9N0_9BILA</name>
<dbReference type="Proteomes" id="UP000663829">
    <property type="component" value="Unassembled WGS sequence"/>
</dbReference>
<evidence type="ECO:0000256" key="3">
    <source>
        <dbReference type="SAM" id="Coils"/>
    </source>
</evidence>
<evidence type="ECO:0000313" key="5">
    <source>
        <dbReference type="EMBL" id="CAF1336376.1"/>
    </source>
</evidence>
<evidence type="ECO:0000259" key="4">
    <source>
        <dbReference type="Pfam" id="PF13359"/>
    </source>
</evidence>
<evidence type="ECO:0000256" key="1">
    <source>
        <dbReference type="ARBA" id="ARBA00001968"/>
    </source>
</evidence>
<keyword evidence="7" id="KW-1185">Reference proteome</keyword>
<protein>
    <recommendedName>
        <fullName evidence="4">DDE Tnp4 domain-containing protein</fullName>
    </recommendedName>
</protein>
<gene>
    <name evidence="5" type="ORF">GPM918_LOCUS30208</name>
    <name evidence="6" type="ORF">SRO942_LOCUS30814</name>
</gene>
<dbReference type="InterPro" id="IPR027806">
    <property type="entry name" value="HARBI1_dom"/>
</dbReference>
<evidence type="ECO:0000313" key="7">
    <source>
        <dbReference type="Proteomes" id="UP000663829"/>
    </source>
</evidence>
<sequence length="420" mass="48838">MASQTHPQSLFPLQKMTLVKTELSLSKLVIPTKPITNEQLSTYHEALSYVATDYKNQLNPDVNRICYETLNNEQCESFSGLTKQQIQQLATEYNLTEQNIFLFYTKCNTDNSDRLPGTMFGMSHQLISRCFNQCIEDPYNSLVSDELGVNSWNRKNINEHTPQFAKDLLQIDPNNVVVCMDGFPIYIEKPGDFALQKLTWSSQTLRNCVKFHCITTLDGTFVGIQGSYGATGHNNEETIIDSLTNNNYLFDTEDNEVNIYHNNMTQTLFFKNVLQDNDILILDRRYTRMKKRHYQIKTLQSIPKSKTHLSTKQANESRFLVTFHRNVVERAIGRLKKWKLLQNRVVYQYVSKLHEIVSILVSTINKFDGPLYKDPLNKYKYIKTIVQHISDSQNELQELTNKNQSHLWKLVARNRNKIID</sequence>
<comment type="caution">
    <text evidence="5">The sequence shown here is derived from an EMBL/GenBank/DDBJ whole genome shotgun (WGS) entry which is preliminary data.</text>
</comment>
<keyword evidence="3" id="KW-0175">Coiled coil</keyword>
<dbReference type="Proteomes" id="UP000681722">
    <property type="component" value="Unassembled WGS sequence"/>
</dbReference>
<reference evidence="5" key="1">
    <citation type="submission" date="2021-02" db="EMBL/GenBank/DDBJ databases">
        <authorList>
            <person name="Nowell W R."/>
        </authorList>
    </citation>
    <scope>NUCLEOTIDE SEQUENCE</scope>
</reference>